<dbReference type="AlphaFoldDB" id="A0A381Z4B7"/>
<name>A0A381Z4B7_9ZZZZ</name>
<accession>A0A381Z4B7</accession>
<sequence>MRQQPLLVCEKGLETVPNGGPVFAIL</sequence>
<evidence type="ECO:0000313" key="1">
    <source>
        <dbReference type="EMBL" id="SVA83722.1"/>
    </source>
</evidence>
<protein>
    <submittedName>
        <fullName evidence="1">Uncharacterized protein</fullName>
    </submittedName>
</protein>
<organism evidence="1">
    <name type="scientific">marine metagenome</name>
    <dbReference type="NCBI Taxonomy" id="408172"/>
    <lineage>
        <taxon>unclassified sequences</taxon>
        <taxon>metagenomes</taxon>
        <taxon>ecological metagenomes</taxon>
    </lineage>
</organism>
<dbReference type="EMBL" id="UINC01019785">
    <property type="protein sequence ID" value="SVA83722.1"/>
    <property type="molecule type" value="Genomic_DNA"/>
</dbReference>
<gene>
    <name evidence="1" type="ORF">METZ01_LOCUS136576</name>
</gene>
<proteinExistence type="predicted"/>
<reference evidence="1" key="1">
    <citation type="submission" date="2018-05" db="EMBL/GenBank/DDBJ databases">
        <authorList>
            <person name="Lanie J.A."/>
            <person name="Ng W.-L."/>
            <person name="Kazmierczak K.M."/>
            <person name="Andrzejewski T.M."/>
            <person name="Davidsen T.M."/>
            <person name="Wayne K.J."/>
            <person name="Tettelin H."/>
            <person name="Glass J.I."/>
            <person name="Rusch D."/>
            <person name="Podicherti R."/>
            <person name="Tsui H.-C.T."/>
            <person name="Winkler M.E."/>
        </authorList>
    </citation>
    <scope>NUCLEOTIDE SEQUENCE</scope>
</reference>